<feature type="compositionally biased region" description="Polar residues" evidence="1">
    <location>
        <begin position="596"/>
        <end position="608"/>
    </location>
</feature>
<accession>A0AAV4WSW8</accession>
<evidence type="ECO:0000256" key="1">
    <source>
        <dbReference type="SAM" id="MobiDB-lite"/>
    </source>
</evidence>
<feature type="compositionally biased region" description="Basic and acidic residues" evidence="1">
    <location>
        <begin position="569"/>
        <end position="595"/>
    </location>
</feature>
<name>A0AAV4WSW8_9ARAC</name>
<protein>
    <submittedName>
        <fullName evidence="2">ANK_REP_REGION domain-containing protein</fullName>
    </submittedName>
</protein>
<proteinExistence type="predicted"/>
<feature type="compositionally biased region" description="Polar residues" evidence="1">
    <location>
        <begin position="625"/>
        <end position="645"/>
    </location>
</feature>
<gene>
    <name evidence="2" type="primary">AVEN_135496_1</name>
    <name evidence="2" type="ORF">CDAR_281721</name>
</gene>
<sequence>MQSERSFPNTVKIKATFFQNSFQGLSSSMEINHFFFSSHEMYCKKKGISLRIRTAALVSPSDFFSVYQKRKYFIENNEATFKFHPWQMVSTLDILRKILHNGLHERSIHHLWDTGAAKEILNFSKKNSGPVKVQQLIHYLSAYLGLHFQHCNSKSRVISNYRPTLSQNRRKTPQHIKDTSNNLLKKSGEAKIFEIKKLIETVAQELVFLSSITDENNHSILYSLKLSRYHMGSVKKQKLACCSYPSCLFNIRQKLWKNNLQINQKTYKKTPRAKEMKMKHNIIKQNRNKYIPRITLQQRVNAISQRNQTLVQKLQPKYPKRKRLVEMATQTIPWTPESPHYSSSFQNSLRNVSDNGEDVITESEEELYCKSDTLNDASMITEEIASDFLAVQSRISHNESDISRSIKNSIIVEEEASSKNYENQSNHLEKSLKSDILTQNSVKDSSVVTSSKIKKSPSNRRETLTDRALASNSIRTKSKTIDHLSRILLEYKGKNIKRNSKSGSVTEEKSKVSKGSNKSRSKNTSRSLTPEKSIKQENITNGNSNKSKNSSKENSISPPRNSFAMEEMPDSKEDTMRKESLINTKEVLEPQDKINDTYQSESDNLSQPEENHNEVQEVDDGPLVLSSSDNETTYLPVVSNSSSANEDLLEDNSEGSSSFKENDNVSVEYSSHWTEECDSTKFQRQKWMKASRKNSLRIKRRY</sequence>
<feature type="compositionally biased region" description="Low complexity" evidence="1">
    <location>
        <begin position="538"/>
        <end position="557"/>
    </location>
</feature>
<keyword evidence="3" id="KW-1185">Reference proteome</keyword>
<organism evidence="2 3">
    <name type="scientific">Caerostris darwini</name>
    <dbReference type="NCBI Taxonomy" id="1538125"/>
    <lineage>
        <taxon>Eukaryota</taxon>
        <taxon>Metazoa</taxon>
        <taxon>Ecdysozoa</taxon>
        <taxon>Arthropoda</taxon>
        <taxon>Chelicerata</taxon>
        <taxon>Arachnida</taxon>
        <taxon>Araneae</taxon>
        <taxon>Araneomorphae</taxon>
        <taxon>Entelegynae</taxon>
        <taxon>Araneoidea</taxon>
        <taxon>Araneidae</taxon>
        <taxon>Caerostris</taxon>
    </lineage>
</organism>
<dbReference type="Proteomes" id="UP001054837">
    <property type="component" value="Unassembled WGS sequence"/>
</dbReference>
<dbReference type="EMBL" id="BPLQ01014972">
    <property type="protein sequence ID" value="GIY84754.1"/>
    <property type="molecule type" value="Genomic_DNA"/>
</dbReference>
<dbReference type="AlphaFoldDB" id="A0AAV4WSW8"/>
<feature type="compositionally biased region" description="Polar residues" evidence="1">
    <location>
        <begin position="654"/>
        <end position="663"/>
    </location>
</feature>
<feature type="region of interest" description="Disordered" evidence="1">
    <location>
        <begin position="499"/>
        <end position="663"/>
    </location>
</feature>
<reference evidence="2 3" key="1">
    <citation type="submission" date="2021-06" db="EMBL/GenBank/DDBJ databases">
        <title>Caerostris darwini draft genome.</title>
        <authorList>
            <person name="Kono N."/>
            <person name="Arakawa K."/>
        </authorList>
    </citation>
    <scope>NUCLEOTIDE SEQUENCE [LARGE SCALE GENOMIC DNA]</scope>
</reference>
<feature type="region of interest" description="Disordered" evidence="1">
    <location>
        <begin position="441"/>
        <end position="471"/>
    </location>
</feature>
<evidence type="ECO:0000313" key="3">
    <source>
        <dbReference type="Proteomes" id="UP001054837"/>
    </source>
</evidence>
<evidence type="ECO:0000313" key="2">
    <source>
        <dbReference type="EMBL" id="GIY84754.1"/>
    </source>
</evidence>
<feature type="compositionally biased region" description="Low complexity" evidence="1">
    <location>
        <begin position="441"/>
        <end position="451"/>
    </location>
</feature>
<comment type="caution">
    <text evidence="2">The sequence shown here is derived from an EMBL/GenBank/DDBJ whole genome shotgun (WGS) entry which is preliminary data.</text>
</comment>